<organism evidence="1 2">
    <name type="scientific">Shewanella indica</name>
    <dbReference type="NCBI Taxonomy" id="768528"/>
    <lineage>
        <taxon>Bacteria</taxon>
        <taxon>Pseudomonadati</taxon>
        <taxon>Pseudomonadota</taxon>
        <taxon>Gammaproteobacteria</taxon>
        <taxon>Alteromonadales</taxon>
        <taxon>Shewanellaceae</taxon>
        <taxon>Shewanella</taxon>
    </lineage>
</organism>
<reference evidence="1 2" key="1">
    <citation type="submission" date="2023-11" db="EMBL/GenBank/DDBJ databases">
        <title>MicrobeMod: A computational toolkit for identifying prokaryotic methylation and restriction-modification with nanopore sequencing.</title>
        <authorList>
            <person name="Crits-Christoph A."/>
            <person name="Kang S.C."/>
            <person name="Lee H."/>
            <person name="Ostrov N."/>
        </authorList>
    </citation>
    <scope>NUCLEOTIDE SEQUENCE [LARGE SCALE GENOMIC DNA]</scope>
    <source>
        <strain evidence="1 2">ATCC BAA-2732</strain>
    </source>
</reference>
<gene>
    <name evidence="1" type="ORF">SIL79_17070</name>
</gene>
<proteinExistence type="predicted"/>
<keyword evidence="2" id="KW-1185">Reference proteome</keyword>
<dbReference type="EMBL" id="JAWXXR010000001">
    <property type="protein sequence ID" value="MDX6018012.1"/>
    <property type="molecule type" value="Genomic_DNA"/>
</dbReference>
<protein>
    <submittedName>
        <fullName evidence="1">Uncharacterized protein</fullName>
    </submittedName>
</protein>
<name>A0ABU4QF25_9GAMM</name>
<dbReference type="Proteomes" id="UP001272773">
    <property type="component" value="Unassembled WGS sequence"/>
</dbReference>
<evidence type="ECO:0000313" key="1">
    <source>
        <dbReference type="EMBL" id="MDX6018012.1"/>
    </source>
</evidence>
<sequence length="116" mass="13517">MEQLKRVYAWREVSVLCHAKAPTYQDDWNKMKLIQDKQIIIWQRMIRDGLRAALAPEQRATFWFEQLENLAQVWAPTQVRGMDCGPSDIEFVGKRMMADPTFASALDMVVQESKGR</sequence>
<dbReference type="GeneID" id="88625256"/>
<accession>A0ABU4QF25</accession>
<comment type="caution">
    <text evidence="1">The sequence shown here is derived from an EMBL/GenBank/DDBJ whole genome shotgun (WGS) entry which is preliminary data.</text>
</comment>
<evidence type="ECO:0000313" key="2">
    <source>
        <dbReference type="Proteomes" id="UP001272773"/>
    </source>
</evidence>
<dbReference type="RefSeq" id="WP_071477220.1">
    <property type="nucleotide sequence ID" value="NZ_JAVMKW010000054.1"/>
</dbReference>